<dbReference type="AlphaFoldDB" id="A0A6A5QQY9"/>
<protein>
    <submittedName>
        <fullName evidence="2">Uncharacterized protein</fullName>
    </submittedName>
</protein>
<proteinExistence type="predicted"/>
<evidence type="ECO:0000256" key="1">
    <source>
        <dbReference type="SAM" id="MobiDB-lite"/>
    </source>
</evidence>
<dbReference type="EMBL" id="ML979134">
    <property type="protein sequence ID" value="KAF1917230.1"/>
    <property type="molecule type" value="Genomic_DNA"/>
</dbReference>
<reference evidence="2" key="1">
    <citation type="journal article" date="2020" name="Stud. Mycol.">
        <title>101 Dothideomycetes genomes: a test case for predicting lifestyles and emergence of pathogens.</title>
        <authorList>
            <person name="Haridas S."/>
            <person name="Albert R."/>
            <person name="Binder M."/>
            <person name="Bloem J."/>
            <person name="Labutti K."/>
            <person name="Salamov A."/>
            <person name="Andreopoulos B."/>
            <person name="Baker S."/>
            <person name="Barry K."/>
            <person name="Bills G."/>
            <person name="Bluhm B."/>
            <person name="Cannon C."/>
            <person name="Castanera R."/>
            <person name="Culley D."/>
            <person name="Daum C."/>
            <person name="Ezra D."/>
            <person name="Gonzalez J."/>
            <person name="Henrissat B."/>
            <person name="Kuo A."/>
            <person name="Liang C."/>
            <person name="Lipzen A."/>
            <person name="Lutzoni F."/>
            <person name="Magnuson J."/>
            <person name="Mondo S."/>
            <person name="Nolan M."/>
            <person name="Ohm R."/>
            <person name="Pangilinan J."/>
            <person name="Park H.-J."/>
            <person name="Ramirez L."/>
            <person name="Alfaro M."/>
            <person name="Sun H."/>
            <person name="Tritt A."/>
            <person name="Yoshinaga Y."/>
            <person name="Zwiers L.-H."/>
            <person name="Turgeon B."/>
            <person name="Goodwin S."/>
            <person name="Spatafora J."/>
            <person name="Crous P."/>
            <person name="Grigoriev I."/>
        </authorList>
    </citation>
    <scope>NUCLEOTIDE SEQUENCE</scope>
    <source>
        <strain evidence="2">HMLAC05119</strain>
    </source>
</reference>
<feature type="region of interest" description="Disordered" evidence="1">
    <location>
        <begin position="1"/>
        <end position="34"/>
    </location>
</feature>
<accession>A0A6A5QQY9</accession>
<evidence type="ECO:0000313" key="3">
    <source>
        <dbReference type="Proteomes" id="UP000800096"/>
    </source>
</evidence>
<keyword evidence="3" id="KW-1185">Reference proteome</keyword>
<name>A0A6A5QQY9_AMPQU</name>
<gene>
    <name evidence="2" type="ORF">BDU57DRAFT_158410</name>
</gene>
<feature type="compositionally biased region" description="Basic and acidic residues" evidence="1">
    <location>
        <begin position="17"/>
        <end position="30"/>
    </location>
</feature>
<evidence type="ECO:0000313" key="2">
    <source>
        <dbReference type="EMBL" id="KAF1917230.1"/>
    </source>
</evidence>
<dbReference type="Proteomes" id="UP000800096">
    <property type="component" value="Unassembled WGS sequence"/>
</dbReference>
<sequence>MPRTGAGAPTKGRSERRKMPGGRDGDDGAKMGRPRQTGVFWMSERASARDDLRFAQHGASKHTDINRPMPAAREISSYTVHTSSTLGAASLPLLHRLLGRGGLFVYAIGLSATLKTDAAATVPHRENPVPTPNRQHVVVCPSLRRYGGHELL</sequence>
<organism evidence="2 3">
    <name type="scientific">Ampelomyces quisqualis</name>
    <name type="common">Powdery mildew agent</name>
    <dbReference type="NCBI Taxonomy" id="50730"/>
    <lineage>
        <taxon>Eukaryota</taxon>
        <taxon>Fungi</taxon>
        <taxon>Dikarya</taxon>
        <taxon>Ascomycota</taxon>
        <taxon>Pezizomycotina</taxon>
        <taxon>Dothideomycetes</taxon>
        <taxon>Pleosporomycetidae</taxon>
        <taxon>Pleosporales</taxon>
        <taxon>Pleosporineae</taxon>
        <taxon>Phaeosphaeriaceae</taxon>
        <taxon>Ampelomyces</taxon>
    </lineage>
</organism>